<organism evidence="1 2">
    <name type="scientific">Tanacetum coccineum</name>
    <dbReference type="NCBI Taxonomy" id="301880"/>
    <lineage>
        <taxon>Eukaryota</taxon>
        <taxon>Viridiplantae</taxon>
        <taxon>Streptophyta</taxon>
        <taxon>Embryophyta</taxon>
        <taxon>Tracheophyta</taxon>
        <taxon>Spermatophyta</taxon>
        <taxon>Magnoliopsida</taxon>
        <taxon>eudicotyledons</taxon>
        <taxon>Gunneridae</taxon>
        <taxon>Pentapetalae</taxon>
        <taxon>asterids</taxon>
        <taxon>campanulids</taxon>
        <taxon>Asterales</taxon>
        <taxon>Asteraceae</taxon>
        <taxon>Asteroideae</taxon>
        <taxon>Anthemideae</taxon>
        <taxon>Anthemidinae</taxon>
        <taxon>Tanacetum</taxon>
    </lineage>
</organism>
<dbReference type="EMBL" id="BQNB010021335">
    <property type="protein sequence ID" value="GJU05308.1"/>
    <property type="molecule type" value="Genomic_DNA"/>
</dbReference>
<comment type="caution">
    <text evidence="1">The sequence shown here is derived from an EMBL/GenBank/DDBJ whole genome shotgun (WGS) entry which is preliminary data.</text>
</comment>
<protein>
    <submittedName>
        <fullName evidence="1">Uncharacterized protein</fullName>
    </submittedName>
</protein>
<sequence length="167" mass="18082">MIAIREAQEGQEGTCLTDAEIVSRVLGESRSFLPGRGRRLPLLSGASSSSVHSHPTETLLSQEAWARAFTASQDQLSGMYQQLIAANILVTQPAPLDPHQFVGDEVATGPLLSQEAWARAFAASQDQLSALYQQLIAANIRVTQPAPLDPRQFVEVTDACEDAPERE</sequence>
<dbReference type="Proteomes" id="UP001151760">
    <property type="component" value="Unassembled WGS sequence"/>
</dbReference>
<gene>
    <name evidence="1" type="ORF">Tco_1121738</name>
</gene>
<keyword evidence="2" id="KW-1185">Reference proteome</keyword>
<reference evidence="1" key="1">
    <citation type="journal article" date="2022" name="Int. J. Mol. Sci.">
        <title>Draft Genome of Tanacetum Coccineum: Genomic Comparison of Closely Related Tanacetum-Family Plants.</title>
        <authorList>
            <person name="Yamashiro T."/>
            <person name="Shiraishi A."/>
            <person name="Nakayama K."/>
            <person name="Satake H."/>
        </authorList>
    </citation>
    <scope>NUCLEOTIDE SEQUENCE</scope>
</reference>
<accession>A0ABQ5J175</accession>
<reference evidence="1" key="2">
    <citation type="submission" date="2022-01" db="EMBL/GenBank/DDBJ databases">
        <authorList>
            <person name="Yamashiro T."/>
            <person name="Shiraishi A."/>
            <person name="Satake H."/>
            <person name="Nakayama K."/>
        </authorList>
    </citation>
    <scope>NUCLEOTIDE SEQUENCE</scope>
</reference>
<evidence type="ECO:0000313" key="1">
    <source>
        <dbReference type="EMBL" id="GJU05308.1"/>
    </source>
</evidence>
<proteinExistence type="predicted"/>
<evidence type="ECO:0000313" key="2">
    <source>
        <dbReference type="Proteomes" id="UP001151760"/>
    </source>
</evidence>
<name>A0ABQ5J175_9ASTR</name>